<comment type="caution">
    <text evidence="8">The sequence shown here is derived from an EMBL/GenBank/DDBJ whole genome shotgun (WGS) entry which is preliminary data.</text>
</comment>
<dbReference type="Pfam" id="PF14527">
    <property type="entry name" value="LAGLIDADG_WhiA"/>
    <property type="match status" value="1"/>
</dbReference>
<dbReference type="InterPro" id="IPR039518">
    <property type="entry name" value="WhiA_LAGLIDADG_dom"/>
</dbReference>
<reference evidence="8" key="2">
    <citation type="journal article" date="2021" name="PeerJ">
        <title>Extensive microbial diversity within the chicken gut microbiome revealed by metagenomics and culture.</title>
        <authorList>
            <person name="Gilroy R."/>
            <person name="Ravi A."/>
            <person name="Getino M."/>
            <person name="Pursley I."/>
            <person name="Horton D.L."/>
            <person name="Alikhan N.F."/>
            <person name="Baker D."/>
            <person name="Gharbi K."/>
            <person name="Hall N."/>
            <person name="Watson M."/>
            <person name="Adriaenssens E.M."/>
            <person name="Foster-Nyarko E."/>
            <person name="Jarju S."/>
            <person name="Secka A."/>
            <person name="Antonio M."/>
            <person name="Oren A."/>
            <person name="Chaudhuri R.R."/>
            <person name="La Ragione R."/>
            <person name="Hildebrand F."/>
            <person name="Pallen M.J."/>
        </authorList>
    </citation>
    <scope>NUCLEOTIDE SEQUENCE</scope>
    <source>
        <strain evidence="8">CHK195-11698</strain>
    </source>
</reference>
<dbReference type="Pfam" id="PF02650">
    <property type="entry name" value="HTH_WhiA"/>
    <property type="match status" value="1"/>
</dbReference>
<evidence type="ECO:0000313" key="8">
    <source>
        <dbReference type="EMBL" id="HIU12585.1"/>
    </source>
</evidence>
<feature type="domain" description="WhiA LAGLIDADG-like" evidence="7">
    <location>
        <begin position="120"/>
        <end position="211"/>
    </location>
</feature>
<feature type="domain" description="Sporulation transcription regulator WhiA N-terminal" evidence="6">
    <location>
        <begin position="19"/>
        <end position="102"/>
    </location>
</feature>
<dbReference type="InterPro" id="IPR023054">
    <property type="entry name" value="Sporulation_regulator_WhiA_C"/>
</dbReference>
<evidence type="ECO:0000256" key="4">
    <source>
        <dbReference type="HAMAP-Rule" id="MF_01420"/>
    </source>
</evidence>
<evidence type="ECO:0000256" key="1">
    <source>
        <dbReference type="ARBA" id="ARBA00022618"/>
    </source>
</evidence>
<dbReference type="InterPro" id="IPR027434">
    <property type="entry name" value="Homing_endonucl"/>
</dbReference>
<comment type="similarity">
    <text evidence="4">Belongs to the WhiA family.</text>
</comment>
<evidence type="ECO:0000259" key="5">
    <source>
        <dbReference type="Pfam" id="PF02650"/>
    </source>
</evidence>
<dbReference type="PANTHER" id="PTHR37307:SF1">
    <property type="entry name" value="CELL DIVISION PROTEIN WHIA-RELATED"/>
    <property type="match status" value="1"/>
</dbReference>
<evidence type="ECO:0000256" key="3">
    <source>
        <dbReference type="ARBA" id="ARBA00023306"/>
    </source>
</evidence>
<dbReference type="SUPFAM" id="SSF55608">
    <property type="entry name" value="Homing endonucleases"/>
    <property type="match status" value="1"/>
</dbReference>
<name>A0A9D1HL98_9FIRM</name>
<dbReference type="Gene3D" id="3.10.28.10">
    <property type="entry name" value="Homing endonucleases"/>
    <property type="match status" value="1"/>
</dbReference>
<dbReference type="AlphaFoldDB" id="A0A9D1HL98"/>
<dbReference type="NCBIfam" id="TIGR00647">
    <property type="entry name" value="DNA_bind_WhiA"/>
    <property type="match status" value="1"/>
</dbReference>
<organism evidence="8 9">
    <name type="scientific">Candidatus Fimiplasma intestinipullorum</name>
    <dbReference type="NCBI Taxonomy" id="2840825"/>
    <lineage>
        <taxon>Bacteria</taxon>
        <taxon>Bacillati</taxon>
        <taxon>Bacillota</taxon>
        <taxon>Clostridia</taxon>
        <taxon>Eubacteriales</taxon>
        <taxon>Candidatus Fimiplasma</taxon>
    </lineage>
</organism>
<reference evidence="8" key="1">
    <citation type="submission" date="2020-10" db="EMBL/GenBank/DDBJ databases">
        <authorList>
            <person name="Gilroy R."/>
        </authorList>
    </citation>
    <scope>NUCLEOTIDE SEQUENCE</scope>
    <source>
        <strain evidence="8">CHK195-11698</strain>
    </source>
</reference>
<comment type="function">
    <text evidence="4">Involved in cell division and chromosome segregation.</text>
</comment>
<protein>
    <recommendedName>
        <fullName evidence="4">Probable cell division protein WhiA</fullName>
    </recommendedName>
</protein>
<dbReference type="PANTHER" id="PTHR37307">
    <property type="entry name" value="CELL DIVISION PROTEIN WHIA-RELATED"/>
    <property type="match status" value="1"/>
</dbReference>
<evidence type="ECO:0000256" key="2">
    <source>
        <dbReference type="ARBA" id="ARBA00023125"/>
    </source>
</evidence>
<keyword evidence="1 4" id="KW-0132">Cell division</keyword>
<dbReference type="InterPro" id="IPR003802">
    <property type="entry name" value="Sporulation_regulator_WhiA"/>
</dbReference>
<dbReference type="Proteomes" id="UP000824175">
    <property type="component" value="Unassembled WGS sequence"/>
</dbReference>
<evidence type="ECO:0000259" key="6">
    <source>
        <dbReference type="Pfam" id="PF10298"/>
    </source>
</evidence>
<dbReference type="HAMAP" id="MF_01420">
    <property type="entry name" value="HTH_type_WhiA"/>
    <property type="match status" value="1"/>
</dbReference>
<evidence type="ECO:0000313" key="9">
    <source>
        <dbReference type="Proteomes" id="UP000824175"/>
    </source>
</evidence>
<keyword evidence="2 4" id="KW-0238">DNA-binding</keyword>
<dbReference type="GO" id="GO:0043937">
    <property type="term" value="P:regulation of sporulation"/>
    <property type="evidence" value="ECO:0007669"/>
    <property type="project" value="InterPro"/>
</dbReference>
<dbReference type="Pfam" id="PF10298">
    <property type="entry name" value="WhiA_N"/>
    <property type="match status" value="1"/>
</dbReference>
<evidence type="ECO:0000259" key="7">
    <source>
        <dbReference type="Pfam" id="PF14527"/>
    </source>
</evidence>
<dbReference type="GO" id="GO:0051301">
    <property type="term" value="P:cell division"/>
    <property type="evidence" value="ECO:0007669"/>
    <property type="project" value="UniProtKB-UniRule"/>
</dbReference>
<feature type="domain" description="Sporulation regulator WhiA C-terminal" evidence="5">
    <location>
        <begin position="215"/>
        <end position="300"/>
    </location>
</feature>
<accession>A0A9D1HL98</accession>
<keyword evidence="3 4" id="KW-0131">Cell cycle</keyword>
<dbReference type="InterPro" id="IPR018478">
    <property type="entry name" value="Sporu_reg_WhiA_N_dom"/>
</dbReference>
<gene>
    <name evidence="4 8" type="primary">whiA</name>
    <name evidence="8" type="ORF">IAD15_00710</name>
</gene>
<proteinExistence type="inferred from homology"/>
<dbReference type="GO" id="GO:0003677">
    <property type="term" value="F:DNA binding"/>
    <property type="evidence" value="ECO:0007669"/>
    <property type="project" value="UniProtKB-UniRule"/>
</dbReference>
<sequence>MISFSRQVKEEIVFNDFDECCEKALLLALLKLNGSLSLSSQGPVLTLRTENAKIASKTHQILKHLYQPQIEFLVSRKMKLRKNNVYTVRITKAREIADDLELFISDLPSRRILQKECCQRAYLAGAFLATGSVNHPSTSNYHLEMSVEDEDLACYLRDLLNTFHLNAKLIKRRNREVVYLKSAEKIADFLRIVGAPKSLMDFENERIDRDFSNNINRWDNCAIANEMKSVQAGQSQIADIALIIEKYGIDHFDEKSQEIVQLRLTYPDVSLAELASLYQEATGQPISKSGINHRLKKIKDEANTLRRLGKEG</sequence>
<dbReference type="EMBL" id="DVMJ01000005">
    <property type="protein sequence ID" value="HIU12585.1"/>
    <property type="molecule type" value="Genomic_DNA"/>
</dbReference>